<dbReference type="AlphaFoldDB" id="A0A3S0A4V3"/>
<gene>
    <name evidence="1" type="ORF">EIC27_05950</name>
</gene>
<sequence length="132" mass="15271">MPDIKNLNINKFLNKSYDDSSDNEFVNNKINEIINEIEIHNQGDNLFNKSLAYNKLLELLSAEYDDGISGTFVSSDSFIFNKPLKERLDILKNSIINPENLASIEMQYDNHSHKINYINDIKSIIPFFNLNI</sequence>
<accession>A0A3S0A4V3</accession>
<proteinExistence type="predicted"/>
<reference evidence="2" key="1">
    <citation type="submission" date="2018-11" db="EMBL/GenBank/DDBJ databases">
        <title>Phylogenetic, genomic, and biogeographic characterization of a novel and ubiquitous marine invertebrate-associated Rickettsiales parasite, Candidatus Marinoinvertebrata rohwerii, gen. nov., sp. nov.</title>
        <authorList>
            <person name="Klinges J.G."/>
            <person name="Rosales S.M."/>
            <person name="Mcminds R."/>
            <person name="Shaver E.C."/>
            <person name="Shantz A."/>
            <person name="Peters E.C."/>
            <person name="Burkepile D.E."/>
            <person name="Silliman B.R."/>
            <person name="Vega Thurber R.L."/>
        </authorList>
    </citation>
    <scope>NUCLEOTIDE SEQUENCE [LARGE SCALE GENOMIC DNA]</scope>
    <source>
        <strain evidence="2">a_cerv_44</strain>
    </source>
</reference>
<evidence type="ECO:0000313" key="2">
    <source>
        <dbReference type="Proteomes" id="UP000279470"/>
    </source>
</evidence>
<protein>
    <submittedName>
        <fullName evidence="1">Uncharacterized protein</fullName>
    </submittedName>
</protein>
<dbReference type="RefSeq" id="WP_126045167.1">
    <property type="nucleotide sequence ID" value="NZ_RXFM01000096.1"/>
</dbReference>
<keyword evidence="2" id="KW-1185">Reference proteome</keyword>
<name>A0A3S0A4V3_9RICK</name>
<comment type="caution">
    <text evidence="1">The sequence shown here is derived from an EMBL/GenBank/DDBJ whole genome shotgun (WGS) entry which is preliminary data.</text>
</comment>
<dbReference type="EMBL" id="RXFM01000096">
    <property type="protein sequence ID" value="RST62758.1"/>
    <property type="molecule type" value="Genomic_DNA"/>
</dbReference>
<dbReference type="Proteomes" id="UP000279470">
    <property type="component" value="Unassembled WGS sequence"/>
</dbReference>
<organism evidence="1 2">
    <name type="scientific">Candidatus Aquarickettsia rohweri</name>
    <dbReference type="NCBI Taxonomy" id="2602574"/>
    <lineage>
        <taxon>Bacteria</taxon>
        <taxon>Pseudomonadati</taxon>
        <taxon>Pseudomonadota</taxon>
        <taxon>Alphaproteobacteria</taxon>
        <taxon>Rickettsiales</taxon>
        <taxon>Candidatus Midichloriaceae</taxon>
        <taxon>Candidatus Aquarickettsia</taxon>
    </lineage>
</organism>
<evidence type="ECO:0000313" key="1">
    <source>
        <dbReference type="EMBL" id="RST62758.1"/>
    </source>
</evidence>